<feature type="domain" description="Phosphoribosyltransferase" evidence="1">
    <location>
        <begin position="14"/>
        <end position="164"/>
    </location>
</feature>
<dbReference type="Gene3D" id="3.40.50.2020">
    <property type="match status" value="1"/>
</dbReference>
<dbReference type="GO" id="GO:0016757">
    <property type="term" value="F:glycosyltransferase activity"/>
    <property type="evidence" value="ECO:0007669"/>
    <property type="project" value="UniProtKB-KW"/>
</dbReference>
<keyword evidence="2" id="KW-0808">Transferase</keyword>
<keyword evidence="2" id="KW-0328">Glycosyltransferase</keyword>
<gene>
    <name evidence="2" type="ORF">ACFSC0_13930</name>
</gene>
<evidence type="ECO:0000259" key="1">
    <source>
        <dbReference type="Pfam" id="PF00156"/>
    </source>
</evidence>
<evidence type="ECO:0000313" key="2">
    <source>
        <dbReference type="EMBL" id="MFD1784501.1"/>
    </source>
</evidence>
<dbReference type="SUPFAM" id="SSF53271">
    <property type="entry name" value="PRTase-like"/>
    <property type="match status" value="1"/>
</dbReference>
<dbReference type="CDD" id="cd06223">
    <property type="entry name" value="PRTases_typeI"/>
    <property type="match status" value="1"/>
</dbReference>
<dbReference type="RefSeq" id="WP_377283552.1">
    <property type="nucleotide sequence ID" value="NZ_JBHRSI010000009.1"/>
</dbReference>
<dbReference type="InterPro" id="IPR029057">
    <property type="entry name" value="PRTase-like"/>
</dbReference>
<dbReference type="Proteomes" id="UP001597237">
    <property type="component" value="Unassembled WGS sequence"/>
</dbReference>
<protein>
    <submittedName>
        <fullName evidence="2">Phosphoribosyltransferase</fullName>
    </submittedName>
</protein>
<keyword evidence="3" id="KW-1185">Reference proteome</keyword>
<accession>A0ABW4N397</accession>
<dbReference type="Pfam" id="PF00156">
    <property type="entry name" value="Pribosyltran"/>
    <property type="match status" value="1"/>
</dbReference>
<comment type="caution">
    <text evidence="2">The sequence shown here is derived from an EMBL/GenBank/DDBJ whole genome shotgun (WGS) entry which is preliminary data.</text>
</comment>
<dbReference type="EMBL" id="JBHUEY010000001">
    <property type="protein sequence ID" value="MFD1784501.1"/>
    <property type="molecule type" value="Genomic_DNA"/>
</dbReference>
<name>A0ABW4N397_9CAUL</name>
<dbReference type="InterPro" id="IPR000836">
    <property type="entry name" value="PRTase_dom"/>
</dbReference>
<reference evidence="3" key="1">
    <citation type="journal article" date="2019" name="Int. J. Syst. Evol. Microbiol.">
        <title>The Global Catalogue of Microorganisms (GCM) 10K type strain sequencing project: providing services to taxonomists for standard genome sequencing and annotation.</title>
        <authorList>
            <consortium name="The Broad Institute Genomics Platform"/>
            <consortium name="The Broad Institute Genome Sequencing Center for Infectious Disease"/>
            <person name="Wu L."/>
            <person name="Ma J."/>
        </authorList>
    </citation>
    <scope>NUCLEOTIDE SEQUENCE [LARGE SCALE GENOMIC DNA]</scope>
    <source>
        <strain evidence="3">DFY28</strain>
    </source>
</reference>
<sequence>MINRDPIFADRRDAGRKLAQALRDEVFDDPIVLALPRGGVPVAFEVAEEFAAPLDLLFVRKIGAPHHPELGLGALVDGADPQVVLTQSVMQMVSPPPGYVDQEVRRQLQEIDRRRQAYLGGRQALPVRGRTVLLIDDGVATGGTVRAALRGLESAGVGRLVLGVPVGPADVVASLKSEADQVVCLATPEPFYAVGLWYRDFDQTSDEEVVDLLAQAAGRREPRGLGQRPAEHRP</sequence>
<evidence type="ECO:0000313" key="3">
    <source>
        <dbReference type="Proteomes" id="UP001597237"/>
    </source>
</evidence>
<dbReference type="Gene3D" id="3.30.1310.20">
    <property type="entry name" value="PRTase-like"/>
    <property type="match status" value="1"/>
</dbReference>
<organism evidence="2 3">
    <name type="scientific">Phenylobacterium terrae</name>
    <dbReference type="NCBI Taxonomy" id="2665495"/>
    <lineage>
        <taxon>Bacteria</taxon>
        <taxon>Pseudomonadati</taxon>
        <taxon>Pseudomonadota</taxon>
        <taxon>Alphaproteobacteria</taxon>
        <taxon>Caulobacterales</taxon>
        <taxon>Caulobacteraceae</taxon>
        <taxon>Phenylobacterium</taxon>
    </lineage>
</organism>
<proteinExistence type="predicted"/>